<name>A0A8H3BHB6_9AGAM</name>
<dbReference type="PANTHER" id="PTHR47800">
    <property type="entry name" value="C2 DOMAIN-CONTAINING PROTEIN"/>
    <property type="match status" value="1"/>
</dbReference>
<protein>
    <recommendedName>
        <fullName evidence="2">C2 domain-containing protein</fullName>
    </recommendedName>
</protein>
<feature type="region of interest" description="Disordered" evidence="1">
    <location>
        <begin position="402"/>
        <end position="426"/>
    </location>
</feature>
<proteinExistence type="predicted"/>
<dbReference type="EMBL" id="CAJMWV010002155">
    <property type="protein sequence ID" value="CAE6455929.1"/>
    <property type="molecule type" value="Genomic_DNA"/>
</dbReference>
<gene>
    <name evidence="3" type="ORF">RDB_LOCUS71333</name>
</gene>
<evidence type="ECO:0000259" key="2">
    <source>
        <dbReference type="PROSITE" id="PS50004"/>
    </source>
</evidence>
<feature type="compositionally biased region" description="Basic and acidic residues" evidence="1">
    <location>
        <begin position="413"/>
        <end position="422"/>
    </location>
</feature>
<dbReference type="Proteomes" id="UP000663831">
    <property type="component" value="Unassembled WGS sequence"/>
</dbReference>
<dbReference type="Gene3D" id="2.60.40.150">
    <property type="entry name" value="C2 domain"/>
    <property type="match status" value="1"/>
</dbReference>
<dbReference type="PANTHER" id="PTHR47800:SF5">
    <property type="entry name" value="FER-1-LIKE PROTEIN 6"/>
    <property type="match status" value="1"/>
</dbReference>
<sequence length="629" mass="69716">MSLSTDSAKLYDVEITFHSAHSLPVSDVPLMSADPYILASLHIPSYATRDEPGPPPLSFRTRTIHRTRDPDWGNEVWRVGGIPGAGFVLRVAVRDEDGVKTDDRLGEARVSFLGREPTRKEERSAEQDWGQVREGLNVERRQASIKRRRGGARAFIVTYIIAAISRAVSRHGGSVVISVKVLGLSQNQKDRRPYTLGPHYYSLHFSPLLGRMIGTKSTNASNARKAAVSTFQANQLQLTGPVPKELQHKYVGYRPFIESMFSKSGIQGRLLNRALKKQYRYIYSHDQATVYGCVERNHGASNASDPNAADKDLNILAAQFLHMTQHGAGYRLYTYVITLDAQLRFTETGDEFAVEMLSKHSMHADRARYIAFSGEFFVRRIGTQGWEDDLPENQDAQLDTQQDEIEKKHNKHETRPTKAIDKAKHHPPSQYELVIDNDSGTYRPKKELLPLLAEYLGNEANLGGPGGLGKITAMDGFDEGLKDTKKRRAEAKKDHKPRDEQDRPPMVQLRRGSSLSSRQAEAAGLGRRSMSSSDLEQMVDQDEHGDARRGGGKSDGGVIGEDGLATGKDGDTTRENDATRGNGDATWENRDATRENGGASHGNGDGVVEDGEKRIDELRHGPVQVLGTQ</sequence>
<dbReference type="InterPro" id="IPR035892">
    <property type="entry name" value="C2_domain_sf"/>
</dbReference>
<feature type="compositionally biased region" description="Low complexity" evidence="1">
    <location>
        <begin position="509"/>
        <end position="518"/>
    </location>
</feature>
<dbReference type="GO" id="GO:0010628">
    <property type="term" value="P:positive regulation of gene expression"/>
    <property type="evidence" value="ECO:0007669"/>
    <property type="project" value="TreeGrafter"/>
</dbReference>
<accession>A0A8H3BHB6</accession>
<dbReference type="PROSITE" id="PS50004">
    <property type="entry name" value="C2"/>
    <property type="match status" value="1"/>
</dbReference>
<evidence type="ECO:0000313" key="3">
    <source>
        <dbReference type="EMBL" id="CAE6455929.1"/>
    </source>
</evidence>
<comment type="caution">
    <text evidence="3">The sequence shown here is derived from an EMBL/GenBank/DDBJ whole genome shotgun (WGS) entry which is preliminary data.</text>
</comment>
<dbReference type="AlphaFoldDB" id="A0A8H3BHB6"/>
<evidence type="ECO:0000313" key="4">
    <source>
        <dbReference type="Proteomes" id="UP000663831"/>
    </source>
</evidence>
<feature type="region of interest" description="Disordered" evidence="1">
    <location>
        <begin position="486"/>
        <end position="629"/>
    </location>
</feature>
<dbReference type="SUPFAM" id="SSF49562">
    <property type="entry name" value="C2 domain (Calcium/lipid-binding domain, CaLB)"/>
    <property type="match status" value="1"/>
</dbReference>
<evidence type="ECO:0000256" key="1">
    <source>
        <dbReference type="SAM" id="MobiDB-lite"/>
    </source>
</evidence>
<reference evidence="3" key="1">
    <citation type="submission" date="2021-01" db="EMBL/GenBank/DDBJ databases">
        <authorList>
            <person name="Kaushik A."/>
        </authorList>
    </citation>
    <scope>NUCLEOTIDE SEQUENCE</scope>
    <source>
        <strain evidence="3">AG3-1AP</strain>
    </source>
</reference>
<feature type="compositionally biased region" description="Basic and acidic residues" evidence="1">
    <location>
        <begin position="568"/>
        <end position="578"/>
    </location>
</feature>
<feature type="domain" description="C2" evidence="2">
    <location>
        <begin position="1"/>
        <end position="127"/>
    </location>
</feature>
<feature type="compositionally biased region" description="Basic and acidic residues" evidence="1">
    <location>
        <begin position="610"/>
        <end position="620"/>
    </location>
</feature>
<feature type="compositionally biased region" description="Basic and acidic residues" evidence="1">
    <location>
        <begin position="491"/>
        <end position="503"/>
    </location>
</feature>
<dbReference type="InterPro" id="IPR000008">
    <property type="entry name" value="C2_dom"/>
</dbReference>
<dbReference type="Pfam" id="PF00168">
    <property type="entry name" value="C2"/>
    <property type="match status" value="1"/>
</dbReference>
<organism evidence="3 4">
    <name type="scientific">Rhizoctonia solani</name>
    <dbReference type="NCBI Taxonomy" id="456999"/>
    <lineage>
        <taxon>Eukaryota</taxon>
        <taxon>Fungi</taxon>
        <taxon>Dikarya</taxon>
        <taxon>Basidiomycota</taxon>
        <taxon>Agaricomycotina</taxon>
        <taxon>Agaricomycetes</taxon>
        <taxon>Cantharellales</taxon>
        <taxon>Ceratobasidiaceae</taxon>
        <taxon>Rhizoctonia</taxon>
    </lineage>
</organism>